<keyword evidence="1" id="KW-0732">Signal</keyword>
<evidence type="ECO:0000313" key="2">
    <source>
        <dbReference type="EMBL" id="TWE15338.1"/>
    </source>
</evidence>
<name>A0A561EI97_9ACTN</name>
<organism evidence="2 3">
    <name type="scientific">Kitasatospora atroaurantiaca</name>
    <dbReference type="NCBI Taxonomy" id="285545"/>
    <lineage>
        <taxon>Bacteria</taxon>
        <taxon>Bacillati</taxon>
        <taxon>Actinomycetota</taxon>
        <taxon>Actinomycetes</taxon>
        <taxon>Kitasatosporales</taxon>
        <taxon>Streptomycetaceae</taxon>
        <taxon>Kitasatospora</taxon>
    </lineage>
</organism>
<comment type="caution">
    <text evidence="2">The sequence shown here is derived from an EMBL/GenBank/DDBJ whole genome shotgun (WGS) entry which is preliminary data.</text>
</comment>
<gene>
    <name evidence="2" type="ORF">FB465_0230</name>
</gene>
<dbReference type="Proteomes" id="UP000318416">
    <property type="component" value="Unassembled WGS sequence"/>
</dbReference>
<feature type="signal peptide" evidence="1">
    <location>
        <begin position="1"/>
        <end position="31"/>
    </location>
</feature>
<protein>
    <recommendedName>
        <fullName evidence="4">Secreted protein</fullName>
    </recommendedName>
</protein>
<feature type="chain" id="PRO_5021916735" description="Secreted protein" evidence="1">
    <location>
        <begin position="32"/>
        <end position="148"/>
    </location>
</feature>
<proteinExistence type="predicted"/>
<sequence>MFKLRTLASTTAALALGAGLLIVGPAGPAQASAADCSHGANGFVDISDNASGTVQRSVSHFGDTITLQSAGGHGFAKIEGATTSSESVWMDWTQDGGRTWLQCGPFQVDKGNGSSKTSAAKATSSNSAYMFRACGYTQDGVITCTSWW</sequence>
<evidence type="ECO:0008006" key="4">
    <source>
        <dbReference type="Google" id="ProtNLM"/>
    </source>
</evidence>
<dbReference type="RefSeq" id="WP_145786728.1">
    <property type="nucleotide sequence ID" value="NZ_BAAABR010000014.1"/>
</dbReference>
<dbReference type="EMBL" id="VIVR01000001">
    <property type="protein sequence ID" value="TWE15338.1"/>
    <property type="molecule type" value="Genomic_DNA"/>
</dbReference>
<reference evidence="2 3" key="1">
    <citation type="submission" date="2019-06" db="EMBL/GenBank/DDBJ databases">
        <title>Sequencing the genomes of 1000 actinobacteria strains.</title>
        <authorList>
            <person name="Klenk H.-P."/>
        </authorList>
    </citation>
    <scope>NUCLEOTIDE SEQUENCE [LARGE SCALE GENOMIC DNA]</scope>
    <source>
        <strain evidence="2 3">DSM 41649</strain>
    </source>
</reference>
<dbReference type="AlphaFoldDB" id="A0A561EI97"/>
<dbReference type="OrthoDB" id="3538827at2"/>
<evidence type="ECO:0000256" key="1">
    <source>
        <dbReference type="SAM" id="SignalP"/>
    </source>
</evidence>
<accession>A0A561EI97</accession>
<evidence type="ECO:0000313" key="3">
    <source>
        <dbReference type="Proteomes" id="UP000318416"/>
    </source>
</evidence>
<keyword evidence="3" id="KW-1185">Reference proteome</keyword>